<dbReference type="FunFam" id="1.10.287.660:FF:000001">
    <property type="entry name" value="pre-mRNA-splicing factor ISY1 homolog"/>
    <property type="match status" value="1"/>
</dbReference>
<dbReference type="PANTHER" id="PTHR13021">
    <property type="entry name" value="PRE-MRNA-SPLICING FACTOR ISY1"/>
    <property type="match status" value="1"/>
</dbReference>
<dbReference type="STRING" id="667725.A0A0L0FI33"/>
<keyword evidence="3" id="KW-0539">Nucleus</keyword>
<organism evidence="4 5">
    <name type="scientific">Sphaeroforma arctica JP610</name>
    <dbReference type="NCBI Taxonomy" id="667725"/>
    <lineage>
        <taxon>Eukaryota</taxon>
        <taxon>Ichthyosporea</taxon>
        <taxon>Ichthyophonida</taxon>
        <taxon>Sphaeroforma</taxon>
    </lineage>
</organism>
<dbReference type="Proteomes" id="UP000054560">
    <property type="component" value="Unassembled WGS sequence"/>
</dbReference>
<dbReference type="RefSeq" id="XP_014150346.1">
    <property type="nucleotide sequence ID" value="XM_014294871.1"/>
</dbReference>
<dbReference type="eggNOG" id="KOG3068">
    <property type="taxonomic scope" value="Eukaryota"/>
</dbReference>
<name>A0A0L0FI33_9EUKA</name>
<gene>
    <name evidence="4" type="ORF">SARC_11057</name>
</gene>
<reference evidence="4 5" key="1">
    <citation type="submission" date="2011-02" db="EMBL/GenBank/DDBJ databases">
        <title>The Genome Sequence of Sphaeroforma arctica JP610.</title>
        <authorList>
            <consortium name="The Broad Institute Genome Sequencing Platform"/>
            <person name="Russ C."/>
            <person name="Cuomo C."/>
            <person name="Young S.K."/>
            <person name="Zeng Q."/>
            <person name="Gargeya S."/>
            <person name="Alvarado L."/>
            <person name="Berlin A."/>
            <person name="Chapman S.B."/>
            <person name="Chen Z."/>
            <person name="Freedman E."/>
            <person name="Gellesch M."/>
            <person name="Goldberg J."/>
            <person name="Griggs A."/>
            <person name="Gujja S."/>
            <person name="Heilman E."/>
            <person name="Heiman D."/>
            <person name="Howarth C."/>
            <person name="Mehta T."/>
            <person name="Neiman D."/>
            <person name="Pearson M."/>
            <person name="Roberts A."/>
            <person name="Saif S."/>
            <person name="Shea T."/>
            <person name="Shenoy N."/>
            <person name="Sisk P."/>
            <person name="Stolte C."/>
            <person name="Sykes S."/>
            <person name="White J."/>
            <person name="Yandava C."/>
            <person name="Burger G."/>
            <person name="Gray M.W."/>
            <person name="Holland P.W.H."/>
            <person name="King N."/>
            <person name="Lang F.B.F."/>
            <person name="Roger A.J."/>
            <person name="Ruiz-Trillo I."/>
            <person name="Haas B."/>
            <person name="Nusbaum C."/>
            <person name="Birren B."/>
        </authorList>
    </citation>
    <scope>NUCLEOTIDE SEQUENCE [LARGE SCALE GENOMIC DNA]</scope>
    <source>
        <strain evidence="4 5">JP610</strain>
    </source>
</reference>
<accession>A0A0L0FI33</accession>
<comment type="subcellular location">
    <subcellularLocation>
        <location evidence="1">Nucleus</location>
    </subcellularLocation>
</comment>
<dbReference type="Pfam" id="PF06246">
    <property type="entry name" value="Isy1"/>
    <property type="match status" value="1"/>
</dbReference>
<keyword evidence="5" id="KW-1185">Reference proteome</keyword>
<dbReference type="InterPro" id="IPR029012">
    <property type="entry name" value="Helix_hairpin_bin_sf"/>
</dbReference>
<dbReference type="InterPro" id="IPR037200">
    <property type="entry name" value="Isy1_sf"/>
</dbReference>
<evidence type="ECO:0000256" key="2">
    <source>
        <dbReference type="ARBA" id="ARBA00007002"/>
    </source>
</evidence>
<evidence type="ECO:0000256" key="3">
    <source>
        <dbReference type="ARBA" id="ARBA00023242"/>
    </source>
</evidence>
<dbReference type="Gene3D" id="1.10.287.660">
    <property type="entry name" value="Helix hairpin bin"/>
    <property type="match status" value="1"/>
</dbReference>
<comment type="similarity">
    <text evidence="2">Belongs to the ISY1 family.</text>
</comment>
<dbReference type="EMBL" id="KQ243105">
    <property type="protein sequence ID" value="KNC76444.1"/>
    <property type="molecule type" value="Genomic_DNA"/>
</dbReference>
<evidence type="ECO:0000313" key="5">
    <source>
        <dbReference type="Proteomes" id="UP000054560"/>
    </source>
</evidence>
<dbReference type="OrthoDB" id="1739576at2759"/>
<dbReference type="InterPro" id="IPR009360">
    <property type="entry name" value="Isy1"/>
</dbReference>
<dbReference type="SUPFAM" id="SSF140102">
    <property type="entry name" value="ISY1 domain-like"/>
    <property type="match status" value="1"/>
</dbReference>
<proteinExistence type="inferred from homology"/>
<protein>
    <recommendedName>
        <fullName evidence="6">Pre-mRNA-splicing factor ISY1</fullName>
    </recommendedName>
</protein>
<sequence length="108" mass="12528">MARNEEKAQSTLSRFRAAVNSIANGPAVTRPYLATECHDGTECEKWRRQILKEISKKVSQIQNSALGEFRIRDLNDEINRLLREKGHWQDRIVELGGPNYWKIGMFLK</sequence>
<dbReference type="GO" id="GO:0005634">
    <property type="term" value="C:nucleus"/>
    <property type="evidence" value="ECO:0007669"/>
    <property type="project" value="UniProtKB-SubCell"/>
</dbReference>
<dbReference type="AlphaFoldDB" id="A0A0L0FI33"/>
<dbReference type="GO" id="GO:0000350">
    <property type="term" value="P:generation of catalytic spliceosome for second transesterification step"/>
    <property type="evidence" value="ECO:0007669"/>
    <property type="project" value="InterPro"/>
</dbReference>
<evidence type="ECO:0000313" key="4">
    <source>
        <dbReference type="EMBL" id="KNC76444.1"/>
    </source>
</evidence>
<dbReference type="GeneID" id="25911561"/>
<evidence type="ECO:0000256" key="1">
    <source>
        <dbReference type="ARBA" id="ARBA00004123"/>
    </source>
</evidence>
<evidence type="ECO:0008006" key="6">
    <source>
        <dbReference type="Google" id="ProtNLM"/>
    </source>
</evidence>